<dbReference type="Pfam" id="PF16862">
    <property type="entry name" value="Glyco_hydro_79C"/>
    <property type="match status" value="1"/>
</dbReference>
<dbReference type="PANTHER" id="PTHR36183:SF3">
    <property type="entry name" value="BETA-GLUCURONIDASE C-TERMINAL DOMAIN-CONTAINING PROTEIN"/>
    <property type="match status" value="1"/>
</dbReference>
<dbReference type="SUPFAM" id="SSF51445">
    <property type="entry name" value="(Trans)glycosidases"/>
    <property type="match status" value="1"/>
</dbReference>
<accession>A0ABR4FPZ1</accession>
<evidence type="ECO:0000313" key="3">
    <source>
        <dbReference type="EMBL" id="KAL2785311.1"/>
    </source>
</evidence>
<dbReference type="InterPro" id="IPR013780">
    <property type="entry name" value="Glyco_hydro_b"/>
</dbReference>
<organism evidence="3 4">
    <name type="scientific">Aspergillus keveii</name>
    <dbReference type="NCBI Taxonomy" id="714993"/>
    <lineage>
        <taxon>Eukaryota</taxon>
        <taxon>Fungi</taxon>
        <taxon>Dikarya</taxon>
        <taxon>Ascomycota</taxon>
        <taxon>Pezizomycotina</taxon>
        <taxon>Eurotiomycetes</taxon>
        <taxon>Eurotiomycetidae</taxon>
        <taxon>Eurotiales</taxon>
        <taxon>Aspergillaceae</taxon>
        <taxon>Aspergillus</taxon>
        <taxon>Aspergillus subgen. Nidulantes</taxon>
    </lineage>
</organism>
<sequence length="496" mass="53171">MRLAVSHVAIAVLCAVSTTQAESTTFTVPKSGKPGAQPLDDAPISFSFPFAGLPGYFPGMPLAHKCLETFKEVTGTWPRIRIGGTSEDYGTFDPDLDVPNIITGTAPTGQGITTFGPLLMRLVAGYKGSIVWGLNRGSNNISNTIAAAKAAVKEIPSLYALELGNEPDVFGALGRPIAPSLVDWTPQADAESESEWQTDIGQALNKKHIFQAGSYYRSPPTGWSAKSYFQYANASADKYIKVYSQHHYPQSALSQDEDPPNVEALMSHINVTRKVSMYAEDVKVARERGFDYVFGETNSVSGNGSPGQGATFATGLWVLDYALRAASIGVKRLYFHQGTVGKSYYVWFKEGNIMSPFYGGYVAAEAMAGGSPIAALDDGSTNYAGYAIYGRSGAVKRIVLINTDFFDGNGTRSTREFVLEGLKVKEGGSVRMRRLTAPSSLSQQDLGEMPTFAGRVVDDETCRFTGKEVVEKVQVAGGKAVFVLAASEAVVIALDG</sequence>
<evidence type="ECO:0000313" key="4">
    <source>
        <dbReference type="Proteomes" id="UP001610563"/>
    </source>
</evidence>
<protein>
    <recommendedName>
        <fullName evidence="2">Beta-glucuronidase C-terminal domain-containing protein</fullName>
    </recommendedName>
</protein>
<evidence type="ECO:0000256" key="1">
    <source>
        <dbReference type="SAM" id="SignalP"/>
    </source>
</evidence>
<dbReference type="Gene3D" id="2.60.40.1180">
    <property type="entry name" value="Golgi alpha-mannosidase II"/>
    <property type="match status" value="1"/>
</dbReference>
<dbReference type="PANTHER" id="PTHR36183">
    <property type="entry name" value="BETA-GLUCURONIDASE"/>
    <property type="match status" value="1"/>
</dbReference>
<dbReference type="EMBL" id="JBFTWV010000148">
    <property type="protein sequence ID" value="KAL2785311.1"/>
    <property type="molecule type" value="Genomic_DNA"/>
</dbReference>
<name>A0ABR4FPZ1_9EURO</name>
<dbReference type="Proteomes" id="UP001610563">
    <property type="component" value="Unassembled WGS sequence"/>
</dbReference>
<feature type="domain" description="Beta-glucuronidase C-terminal" evidence="2">
    <location>
        <begin position="385"/>
        <end position="491"/>
    </location>
</feature>
<dbReference type="InterPro" id="IPR017853">
    <property type="entry name" value="GH"/>
</dbReference>
<proteinExistence type="predicted"/>
<feature type="signal peptide" evidence="1">
    <location>
        <begin position="1"/>
        <end position="21"/>
    </location>
</feature>
<comment type="caution">
    <text evidence="3">The sequence shown here is derived from an EMBL/GenBank/DDBJ whole genome shotgun (WGS) entry which is preliminary data.</text>
</comment>
<evidence type="ECO:0000259" key="2">
    <source>
        <dbReference type="Pfam" id="PF16862"/>
    </source>
</evidence>
<feature type="chain" id="PRO_5046069350" description="Beta-glucuronidase C-terminal domain-containing protein" evidence="1">
    <location>
        <begin position="22"/>
        <end position="496"/>
    </location>
</feature>
<keyword evidence="4" id="KW-1185">Reference proteome</keyword>
<dbReference type="Gene3D" id="3.20.20.80">
    <property type="entry name" value="Glycosidases"/>
    <property type="match status" value="1"/>
</dbReference>
<reference evidence="3 4" key="1">
    <citation type="submission" date="2024-07" db="EMBL/GenBank/DDBJ databases">
        <title>Section-level genome sequencing and comparative genomics of Aspergillus sections Usti and Cavernicolus.</title>
        <authorList>
            <consortium name="Lawrence Berkeley National Laboratory"/>
            <person name="Nybo J.L."/>
            <person name="Vesth T.C."/>
            <person name="Theobald S."/>
            <person name="Frisvad J.C."/>
            <person name="Larsen T.O."/>
            <person name="Kjaerboelling I."/>
            <person name="Rothschild-Mancinelli K."/>
            <person name="Lyhne E.K."/>
            <person name="Kogle M.E."/>
            <person name="Barry K."/>
            <person name="Clum A."/>
            <person name="Na H."/>
            <person name="Ledsgaard L."/>
            <person name="Lin J."/>
            <person name="Lipzen A."/>
            <person name="Kuo A."/>
            <person name="Riley R."/>
            <person name="Mondo S."/>
            <person name="Labutti K."/>
            <person name="Haridas S."/>
            <person name="Pangalinan J."/>
            <person name="Salamov A.A."/>
            <person name="Simmons B.A."/>
            <person name="Magnuson J.K."/>
            <person name="Chen J."/>
            <person name="Drula E."/>
            <person name="Henrissat B."/>
            <person name="Wiebenga A."/>
            <person name="Lubbers R.J."/>
            <person name="Gomes A.C."/>
            <person name="Makela M.R."/>
            <person name="Stajich J."/>
            <person name="Grigoriev I.V."/>
            <person name="Mortensen U.H."/>
            <person name="De Vries R.P."/>
            <person name="Baker S.E."/>
            <person name="Andersen M.R."/>
        </authorList>
    </citation>
    <scope>NUCLEOTIDE SEQUENCE [LARGE SCALE GENOMIC DNA]</scope>
    <source>
        <strain evidence="3 4">CBS 209.92</strain>
    </source>
</reference>
<gene>
    <name evidence="3" type="ORF">BJX66DRAFT_315089</name>
</gene>
<dbReference type="InterPro" id="IPR031728">
    <property type="entry name" value="GlcAase_C"/>
</dbReference>
<keyword evidence="1" id="KW-0732">Signal</keyword>
<dbReference type="InterPro" id="IPR052974">
    <property type="entry name" value="GH79_Enzymes"/>
</dbReference>